<dbReference type="Proteomes" id="UP000002051">
    <property type="component" value="Chromosome 4"/>
</dbReference>
<dbReference type="EMBL" id="CM001220">
    <property type="protein sequence ID" value="AES89040.1"/>
    <property type="molecule type" value="Genomic_DNA"/>
</dbReference>
<evidence type="ECO:0000313" key="3">
    <source>
        <dbReference type="EnsemblPlants" id="AES89040"/>
    </source>
</evidence>
<proteinExistence type="predicted"/>
<name>G7JEY2_MEDTR</name>
<organism evidence="2 4">
    <name type="scientific">Medicago truncatula</name>
    <name type="common">Barrel medic</name>
    <name type="synonym">Medicago tribuloides</name>
    <dbReference type="NCBI Taxonomy" id="3880"/>
    <lineage>
        <taxon>Eukaryota</taxon>
        <taxon>Viridiplantae</taxon>
        <taxon>Streptophyta</taxon>
        <taxon>Embryophyta</taxon>
        <taxon>Tracheophyta</taxon>
        <taxon>Spermatophyta</taxon>
        <taxon>Magnoliopsida</taxon>
        <taxon>eudicotyledons</taxon>
        <taxon>Gunneridae</taxon>
        <taxon>Pentapetalae</taxon>
        <taxon>rosids</taxon>
        <taxon>fabids</taxon>
        <taxon>Fabales</taxon>
        <taxon>Fabaceae</taxon>
        <taxon>Papilionoideae</taxon>
        <taxon>50 kb inversion clade</taxon>
        <taxon>NPAAA clade</taxon>
        <taxon>Hologalegina</taxon>
        <taxon>IRL clade</taxon>
        <taxon>Trifolieae</taxon>
        <taxon>Medicago</taxon>
    </lineage>
</organism>
<keyword evidence="1 2" id="KW-0812">Transmembrane</keyword>
<feature type="transmembrane region" description="Helical" evidence="1">
    <location>
        <begin position="58"/>
        <end position="78"/>
    </location>
</feature>
<evidence type="ECO:0000256" key="1">
    <source>
        <dbReference type="SAM" id="Phobius"/>
    </source>
</evidence>
<dbReference type="PaxDb" id="3880-AES89040"/>
<keyword evidence="1" id="KW-1133">Transmembrane helix</keyword>
<reference evidence="2 4" key="1">
    <citation type="journal article" date="2011" name="Nature">
        <title>The Medicago genome provides insight into the evolution of rhizobial symbioses.</title>
        <authorList>
            <person name="Young N.D."/>
            <person name="Debelle F."/>
            <person name="Oldroyd G.E."/>
            <person name="Geurts R."/>
            <person name="Cannon S.B."/>
            <person name="Udvardi M.K."/>
            <person name="Benedito V.A."/>
            <person name="Mayer K.F."/>
            <person name="Gouzy J."/>
            <person name="Schoof H."/>
            <person name="Van de Peer Y."/>
            <person name="Proost S."/>
            <person name="Cook D.R."/>
            <person name="Meyers B.C."/>
            <person name="Spannagl M."/>
            <person name="Cheung F."/>
            <person name="De Mita S."/>
            <person name="Krishnakumar V."/>
            <person name="Gundlach H."/>
            <person name="Zhou S."/>
            <person name="Mudge J."/>
            <person name="Bharti A.K."/>
            <person name="Murray J.D."/>
            <person name="Naoumkina M.A."/>
            <person name="Rosen B."/>
            <person name="Silverstein K.A."/>
            <person name="Tang H."/>
            <person name="Rombauts S."/>
            <person name="Zhao P.X."/>
            <person name="Zhou P."/>
            <person name="Barbe V."/>
            <person name="Bardou P."/>
            <person name="Bechner M."/>
            <person name="Bellec A."/>
            <person name="Berger A."/>
            <person name="Berges H."/>
            <person name="Bidwell S."/>
            <person name="Bisseling T."/>
            <person name="Choisne N."/>
            <person name="Couloux A."/>
            <person name="Denny R."/>
            <person name="Deshpande S."/>
            <person name="Dai X."/>
            <person name="Doyle J.J."/>
            <person name="Dudez A.M."/>
            <person name="Farmer A.D."/>
            <person name="Fouteau S."/>
            <person name="Franken C."/>
            <person name="Gibelin C."/>
            <person name="Gish J."/>
            <person name="Goldstein S."/>
            <person name="Gonzalez A.J."/>
            <person name="Green P.J."/>
            <person name="Hallab A."/>
            <person name="Hartog M."/>
            <person name="Hua A."/>
            <person name="Humphray S.J."/>
            <person name="Jeong D.H."/>
            <person name="Jing Y."/>
            <person name="Jocker A."/>
            <person name="Kenton S.M."/>
            <person name="Kim D.J."/>
            <person name="Klee K."/>
            <person name="Lai H."/>
            <person name="Lang C."/>
            <person name="Lin S."/>
            <person name="Macmil S.L."/>
            <person name="Magdelenat G."/>
            <person name="Matthews L."/>
            <person name="McCorrison J."/>
            <person name="Monaghan E.L."/>
            <person name="Mun J.H."/>
            <person name="Najar F.Z."/>
            <person name="Nicholson C."/>
            <person name="Noirot C."/>
            <person name="O'Bleness M."/>
            <person name="Paule C.R."/>
            <person name="Poulain J."/>
            <person name="Prion F."/>
            <person name="Qin B."/>
            <person name="Qu C."/>
            <person name="Retzel E.F."/>
            <person name="Riddle C."/>
            <person name="Sallet E."/>
            <person name="Samain S."/>
            <person name="Samson N."/>
            <person name="Sanders I."/>
            <person name="Saurat O."/>
            <person name="Scarpelli C."/>
            <person name="Schiex T."/>
            <person name="Segurens B."/>
            <person name="Severin A.J."/>
            <person name="Sherrier D.J."/>
            <person name="Shi R."/>
            <person name="Sims S."/>
            <person name="Singer S.R."/>
            <person name="Sinharoy S."/>
            <person name="Sterck L."/>
            <person name="Viollet A."/>
            <person name="Wang B.B."/>
            <person name="Wang K."/>
            <person name="Wang M."/>
            <person name="Wang X."/>
            <person name="Warfsmann J."/>
            <person name="Weissenbach J."/>
            <person name="White D.D."/>
            <person name="White J.D."/>
            <person name="Wiley G.B."/>
            <person name="Wincker P."/>
            <person name="Xing Y."/>
            <person name="Yang L."/>
            <person name="Yao Z."/>
            <person name="Ying F."/>
            <person name="Zhai J."/>
            <person name="Zhou L."/>
            <person name="Zuber A."/>
            <person name="Denarie J."/>
            <person name="Dixon R.A."/>
            <person name="May G.D."/>
            <person name="Schwartz D.C."/>
            <person name="Rogers J."/>
            <person name="Quetier F."/>
            <person name="Town C.D."/>
            <person name="Roe B.A."/>
        </authorList>
    </citation>
    <scope>NUCLEOTIDE SEQUENCE [LARGE SCALE GENOMIC DNA]</scope>
    <source>
        <strain evidence="2">A17</strain>
        <strain evidence="3 4">cv. Jemalong A17</strain>
    </source>
</reference>
<dbReference type="HOGENOM" id="CLU_2362897_0_0_1"/>
<evidence type="ECO:0000313" key="2">
    <source>
        <dbReference type="EMBL" id="AES89040.1"/>
    </source>
</evidence>
<evidence type="ECO:0000313" key="4">
    <source>
        <dbReference type="Proteomes" id="UP000002051"/>
    </source>
</evidence>
<accession>G7JEY2</accession>
<dbReference type="AlphaFoldDB" id="G7JEY2"/>
<protein>
    <submittedName>
        <fullName evidence="2">Transmembrane protein, putative</fullName>
    </submittedName>
</protein>
<reference evidence="2 4" key="2">
    <citation type="journal article" date="2014" name="BMC Genomics">
        <title>An improved genome release (version Mt4.0) for the model legume Medicago truncatula.</title>
        <authorList>
            <person name="Tang H."/>
            <person name="Krishnakumar V."/>
            <person name="Bidwell S."/>
            <person name="Rosen B."/>
            <person name="Chan A."/>
            <person name="Zhou S."/>
            <person name="Gentzbittel L."/>
            <person name="Childs K.L."/>
            <person name="Yandell M."/>
            <person name="Gundlach H."/>
            <person name="Mayer K.F."/>
            <person name="Schwartz D.C."/>
            <person name="Town C.D."/>
        </authorList>
    </citation>
    <scope>GENOME REANNOTATION</scope>
    <source>
        <strain evidence="3 4">cv. Jemalong A17</strain>
    </source>
</reference>
<reference evidence="3" key="3">
    <citation type="submission" date="2015-04" db="UniProtKB">
        <authorList>
            <consortium name="EnsemblPlants"/>
        </authorList>
    </citation>
    <scope>IDENTIFICATION</scope>
    <source>
        <strain evidence="3">cv. Jemalong A17</strain>
    </source>
</reference>
<dbReference type="EnsemblPlants" id="AES89040">
    <property type="protein sequence ID" value="AES89040"/>
    <property type="gene ID" value="MTR_4g068330"/>
</dbReference>
<keyword evidence="1" id="KW-0472">Membrane</keyword>
<gene>
    <name evidence="2" type="ordered locus">MTR_4g068330</name>
</gene>
<keyword evidence="4" id="KW-1185">Reference proteome</keyword>
<sequence>MPEGESPCDWDGYFPIQSLQLSSNTIDGDFTVNSNVLSFAGHTDGAGLAAPTGTRNQIVAAIAFGMLIVDGWKWWCFLRKAHTFMGRVLIFHKNLR</sequence>